<dbReference type="PANTHER" id="PTHR21087">
    <property type="entry name" value="SHIKIMATE KINASE"/>
    <property type="match status" value="1"/>
</dbReference>
<feature type="binding site" evidence="7">
    <location>
        <position position="20"/>
    </location>
    <ligand>
        <name>Mg(2+)</name>
        <dbReference type="ChEBI" id="CHEBI:18420"/>
    </ligand>
</feature>
<dbReference type="Proteomes" id="UP001580928">
    <property type="component" value="Unassembled WGS sequence"/>
</dbReference>
<evidence type="ECO:0000256" key="6">
    <source>
        <dbReference type="ARBA" id="ARBA00023141"/>
    </source>
</evidence>
<dbReference type="HAMAP" id="MF_00109">
    <property type="entry name" value="Shikimate_kinase"/>
    <property type="match status" value="1"/>
</dbReference>
<comment type="catalytic activity">
    <reaction evidence="7">
        <text>shikimate + ATP = 3-phosphoshikimate + ADP + H(+)</text>
        <dbReference type="Rhea" id="RHEA:13121"/>
        <dbReference type="ChEBI" id="CHEBI:15378"/>
        <dbReference type="ChEBI" id="CHEBI:30616"/>
        <dbReference type="ChEBI" id="CHEBI:36208"/>
        <dbReference type="ChEBI" id="CHEBI:145989"/>
        <dbReference type="ChEBI" id="CHEBI:456216"/>
        <dbReference type="EC" id="2.7.1.71"/>
    </reaction>
</comment>
<keyword evidence="7" id="KW-0460">Magnesium</keyword>
<dbReference type="CDD" id="cd00464">
    <property type="entry name" value="SK"/>
    <property type="match status" value="1"/>
</dbReference>
<feature type="binding site" evidence="7">
    <location>
        <position position="38"/>
    </location>
    <ligand>
        <name>substrate</name>
    </ligand>
</feature>
<evidence type="ECO:0000256" key="1">
    <source>
        <dbReference type="ARBA" id="ARBA00022605"/>
    </source>
</evidence>
<feature type="binding site" evidence="7">
    <location>
        <position position="62"/>
    </location>
    <ligand>
        <name>substrate</name>
    </ligand>
</feature>
<dbReference type="PRINTS" id="PR01100">
    <property type="entry name" value="SHIKIMTKNASE"/>
</dbReference>
<proteinExistence type="inferred from homology"/>
<keyword evidence="2 7" id="KW-0808">Transferase</keyword>
<evidence type="ECO:0000256" key="2">
    <source>
        <dbReference type="ARBA" id="ARBA00022679"/>
    </source>
</evidence>
<evidence type="ECO:0000256" key="7">
    <source>
        <dbReference type="HAMAP-Rule" id="MF_00109"/>
    </source>
</evidence>
<accession>A0ABV5CCM8</accession>
<keyword evidence="6 7" id="KW-0057">Aromatic amino acid biosynthesis</keyword>
<dbReference type="SUPFAM" id="SSF52540">
    <property type="entry name" value="P-loop containing nucleoside triphosphate hydrolases"/>
    <property type="match status" value="1"/>
</dbReference>
<dbReference type="EMBL" id="JBBVGT010000002">
    <property type="protein sequence ID" value="MFB5945282.1"/>
    <property type="molecule type" value="Genomic_DNA"/>
</dbReference>
<keyword evidence="5 7" id="KW-0067">ATP-binding</keyword>
<protein>
    <recommendedName>
        <fullName evidence="7">Shikimate kinase</fullName>
        <shortName evidence="7">SK</shortName>
        <ecNumber evidence="7">2.7.1.71</ecNumber>
    </recommendedName>
</protein>
<evidence type="ECO:0000313" key="8">
    <source>
        <dbReference type="EMBL" id="MFB5945282.1"/>
    </source>
</evidence>
<dbReference type="InterPro" id="IPR031322">
    <property type="entry name" value="Shikimate/glucono_kinase"/>
</dbReference>
<feature type="binding site" evidence="7">
    <location>
        <position position="84"/>
    </location>
    <ligand>
        <name>substrate</name>
    </ligand>
</feature>
<organism evidence="8 9">
    <name type="scientific">Albibacterium profundi</name>
    <dbReference type="NCBI Taxonomy" id="3134906"/>
    <lineage>
        <taxon>Bacteria</taxon>
        <taxon>Pseudomonadati</taxon>
        <taxon>Bacteroidota</taxon>
        <taxon>Sphingobacteriia</taxon>
        <taxon>Sphingobacteriales</taxon>
        <taxon>Sphingobacteriaceae</taxon>
        <taxon>Albibacterium</taxon>
    </lineage>
</organism>
<feature type="binding site" evidence="7">
    <location>
        <begin position="16"/>
        <end position="21"/>
    </location>
    <ligand>
        <name>ATP</name>
        <dbReference type="ChEBI" id="CHEBI:30616"/>
    </ligand>
</feature>
<comment type="subunit">
    <text evidence="7">Monomer.</text>
</comment>
<dbReference type="PANTHER" id="PTHR21087:SF16">
    <property type="entry name" value="SHIKIMATE KINASE 1, CHLOROPLASTIC"/>
    <property type="match status" value="1"/>
</dbReference>
<dbReference type="GO" id="GO:0004765">
    <property type="term" value="F:shikimate kinase activity"/>
    <property type="evidence" value="ECO:0007669"/>
    <property type="project" value="UniProtKB-EC"/>
</dbReference>
<dbReference type="EC" id="2.7.1.71" evidence="7"/>
<evidence type="ECO:0000256" key="3">
    <source>
        <dbReference type="ARBA" id="ARBA00022741"/>
    </source>
</evidence>
<keyword evidence="7" id="KW-0963">Cytoplasm</keyword>
<feature type="binding site" evidence="7">
    <location>
        <position position="146"/>
    </location>
    <ligand>
        <name>substrate</name>
    </ligand>
</feature>
<comment type="pathway">
    <text evidence="7">Metabolic intermediate biosynthesis; chorismate biosynthesis; chorismate from D-erythrose 4-phosphate and phosphoenolpyruvate: step 5/7.</text>
</comment>
<dbReference type="RefSeq" id="WP_375556824.1">
    <property type="nucleotide sequence ID" value="NZ_JBBVGT010000002.1"/>
</dbReference>
<comment type="subcellular location">
    <subcellularLocation>
        <location evidence="7">Cytoplasm</location>
    </subcellularLocation>
</comment>
<evidence type="ECO:0000313" key="9">
    <source>
        <dbReference type="Proteomes" id="UP001580928"/>
    </source>
</evidence>
<gene>
    <name evidence="7" type="primary">aroK</name>
    <name evidence="8" type="ORF">WKR92_05530</name>
</gene>
<keyword evidence="7" id="KW-0479">Metal-binding</keyword>
<keyword evidence="4 7" id="KW-0418">Kinase</keyword>
<keyword evidence="1 7" id="KW-0028">Amino-acid biosynthesis</keyword>
<feature type="binding site" evidence="7">
    <location>
        <position position="124"/>
    </location>
    <ligand>
        <name>ATP</name>
        <dbReference type="ChEBI" id="CHEBI:30616"/>
    </ligand>
</feature>
<dbReference type="Gene3D" id="3.40.50.300">
    <property type="entry name" value="P-loop containing nucleotide triphosphate hydrolases"/>
    <property type="match status" value="1"/>
</dbReference>
<keyword evidence="9" id="KW-1185">Reference proteome</keyword>
<comment type="cofactor">
    <cofactor evidence="7">
        <name>Mg(2+)</name>
        <dbReference type="ChEBI" id="CHEBI:18420"/>
    </cofactor>
    <text evidence="7">Binds 1 Mg(2+) ion per subunit.</text>
</comment>
<evidence type="ECO:0000256" key="5">
    <source>
        <dbReference type="ARBA" id="ARBA00022840"/>
    </source>
</evidence>
<comment type="caution">
    <text evidence="7">Lacks conserved residue(s) required for the propagation of feature annotation.</text>
</comment>
<reference evidence="8 9" key="1">
    <citation type="submission" date="2024-04" db="EMBL/GenBank/DDBJ databases">
        <title>Albibacterium profundi sp. nov., isolated from sediment of the Challenger Deep of Mariana Trench.</title>
        <authorList>
            <person name="Wang Y."/>
        </authorList>
    </citation>
    <scope>NUCLEOTIDE SEQUENCE [LARGE SCALE GENOMIC DNA]</scope>
    <source>
        <strain evidence="8 9">RHL897</strain>
    </source>
</reference>
<keyword evidence="3 7" id="KW-0547">Nucleotide-binding</keyword>
<evidence type="ECO:0000256" key="4">
    <source>
        <dbReference type="ARBA" id="ARBA00022777"/>
    </source>
</evidence>
<dbReference type="Pfam" id="PF01202">
    <property type="entry name" value="SKI"/>
    <property type="match status" value="1"/>
</dbReference>
<comment type="caution">
    <text evidence="8">The sequence shown here is derived from an EMBL/GenBank/DDBJ whole genome shotgun (WGS) entry which is preliminary data.</text>
</comment>
<dbReference type="InterPro" id="IPR027417">
    <property type="entry name" value="P-loop_NTPase"/>
</dbReference>
<comment type="function">
    <text evidence="7">Catalyzes the specific phosphorylation of the 3-hydroxyl group of shikimic acid using ATP as a cosubstrate.</text>
</comment>
<comment type="similarity">
    <text evidence="7">Belongs to the shikimate kinase family.</text>
</comment>
<sequence>MNNAIHLPIFIIGFMGSGKTTLGKKLSRLADVPFIDLDQRIVETSGMSISDYFELHGENAFRDLEEKTLKSIAPDAGAFISTGGGAPCYRDNIDWMNRHGLTLYLDLNPKVILSRLITSDRSTRPLLSNMDDKQLLSYIHDKLEERSTFYKKARIHINPLKLSPKNMLELLVKETQSM</sequence>
<dbReference type="InterPro" id="IPR000623">
    <property type="entry name" value="Shikimate_kinase/TSH1"/>
</dbReference>
<name>A0ABV5CCM8_9SPHI</name>